<accession>A0A382XQP7</accession>
<gene>
    <name evidence="1" type="ORF">METZ01_LOCUS426311</name>
</gene>
<dbReference type="EMBL" id="UINC01169758">
    <property type="protein sequence ID" value="SVD73457.1"/>
    <property type="molecule type" value="Genomic_DNA"/>
</dbReference>
<protein>
    <submittedName>
        <fullName evidence="1">Uncharacterized protein</fullName>
    </submittedName>
</protein>
<organism evidence="1">
    <name type="scientific">marine metagenome</name>
    <dbReference type="NCBI Taxonomy" id="408172"/>
    <lineage>
        <taxon>unclassified sequences</taxon>
        <taxon>metagenomes</taxon>
        <taxon>ecological metagenomes</taxon>
    </lineage>
</organism>
<evidence type="ECO:0000313" key="1">
    <source>
        <dbReference type="EMBL" id="SVD73457.1"/>
    </source>
</evidence>
<feature type="non-terminal residue" evidence="1">
    <location>
        <position position="135"/>
    </location>
</feature>
<reference evidence="1" key="1">
    <citation type="submission" date="2018-05" db="EMBL/GenBank/DDBJ databases">
        <authorList>
            <person name="Lanie J.A."/>
            <person name="Ng W.-L."/>
            <person name="Kazmierczak K.M."/>
            <person name="Andrzejewski T.M."/>
            <person name="Davidsen T.M."/>
            <person name="Wayne K.J."/>
            <person name="Tettelin H."/>
            <person name="Glass J.I."/>
            <person name="Rusch D."/>
            <person name="Podicherti R."/>
            <person name="Tsui H.-C.T."/>
            <person name="Winkler M.E."/>
        </authorList>
    </citation>
    <scope>NUCLEOTIDE SEQUENCE</scope>
</reference>
<sequence>MGEQIVLGLGNNIDYEIEWNSQVIERLIVEYGITASEIGTDIPISSTRDLVVSILGFLKSETGGERFVTSLAIILDFASLFQKRITMGGTSLRAAIAMRKIGYNSALHLVTINDLVRKMIPQDSPWVCSNDSDSL</sequence>
<dbReference type="AlphaFoldDB" id="A0A382XQP7"/>
<proteinExistence type="predicted"/>
<name>A0A382XQP7_9ZZZZ</name>